<dbReference type="Proteomes" id="UP000838756">
    <property type="component" value="Unassembled WGS sequence"/>
</dbReference>
<evidence type="ECO:0000256" key="2">
    <source>
        <dbReference type="SAM" id="Phobius"/>
    </source>
</evidence>
<dbReference type="Pfam" id="PF13843">
    <property type="entry name" value="DDE_Tnp_1_7"/>
    <property type="match status" value="1"/>
</dbReference>
<evidence type="ECO:0000313" key="5">
    <source>
        <dbReference type="Proteomes" id="UP000838756"/>
    </source>
</evidence>
<feature type="domain" description="PiggyBac transposable element-derived protein" evidence="3">
    <location>
        <begin position="88"/>
        <end position="192"/>
    </location>
</feature>
<keyword evidence="2" id="KW-0472">Membrane</keyword>
<dbReference type="AlphaFoldDB" id="A0A8S4QGC0"/>
<organism evidence="4 5">
    <name type="scientific">Pararge aegeria aegeria</name>
    <dbReference type="NCBI Taxonomy" id="348720"/>
    <lineage>
        <taxon>Eukaryota</taxon>
        <taxon>Metazoa</taxon>
        <taxon>Ecdysozoa</taxon>
        <taxon>Arthropoda</taxon>
        <taxon>Hexapoda</taxon>
        <taxon>Insecta</taxon>
        <taxon>Pterygota</taxon>
        <taxon>Neoptera</taxon>
        <taxon>Endopterygota</taxon>
        <taxon>Lepidoptera</taxon>
        <taxon>Glossata</taxon>
        <taxon>Ditrysia</taxon>
        <taxon>Papilionoidea</taxon>
        <taxon>Nymphalidae</taxon>
        <taxon>Satyrinae</taxon>
        <taxon>Satyrini</taxon>
        <taxon>Parargina</taxon>
        <taxon>Pararge</taxon>
    </lineage>
</organism>
<dbReference type="EMBL" id="CAKXAJ010000361">
    <property type="protein sequence ID" value="CAH2207488.1"/>
    <property type="molecule type" value="Genomic_DNA"/>
</dbReference>
<comment type="caution">
    <text evidence="4">The sequence shown here is derived from an EMBL/GenBank/DDBJ whole genome shotgun (WGS) entry which is preliminary data.</text>
</comment>
<name>A0A8S4QGC0_9NEOP</name>
<dbReference type="InterPro" id="IPR029526">
    <property type="entry name" value="PGBD"/>
</dbReference>
<dbReference type="PANTHER" id="PTHR46599:SF3">
    <property type="entry name" value="PIGGYBAC TRANSPOSABLE ELEMENT-DERIVED PROTEIN 4"/>
    <property type="match status" value="1"/>
</dbReference>
<protein>
    <submittedName>
        <fullName evidence="4">Jg24246 protein</fullName>
    </submittedName>
</protein>
<evidence type="ECO:0000313" key="4">
    <source>
        <dbReference type="EMBL" id="CAH2207488.1"/>
    </source>
</evidence>
<dbReference type="OrthoDB" id="123207at2759"/>
<accession>A0A8S4QGC0</accession>
<feature type="transmembrane region" description="Helical" evidence="2">
    <location>
        <begin position="133"/>
        <end position="157"/>
    </location>
</feature>
<sequence length="200" mass="23148">MVSDLMRKRQARVEEIEARRVRASKLPNEERTSESESDDVFENAIDGRDKSLLEGVDPHFEWSPMESFQSVEETFTPERTGSVASYSTPYDAFRSFWHDDILKIIVDETNRYASRIPSVSLQTSWYPTNTHEVLCLFAFWMMTGIIRMPLILSYFSWDPLLRTEVFSRITTRKRYNNLVRALHFADTGASKAADCLLTTG</sequence>
<keyword evidence="2" id="KW-0812">Transmembrane</keyword>
<evidence type="ECO:0000256" key="1">
    <source>
        <dbReference type="SAM" id="MobiDB-lite"/>
    </source>
</evidence>
<proteinExistence type="predicted"/>
<keyword evidence="2" id="KW-1133">Transmembrane helix</keyword>
<dbReference type="PANTHER" id="PTHR46599">
    <property type="entry name" value="PIGGYBAC TRANSPOSABLE ELEMENT-DERIVED PROTEIN 4"/>
    <property type="match status" value="1"/>
</dbReference>
<keyword evidence="5" id="KW-1185">Reference proteome</keyword>
<gene>
    <name evidence="4" type="primary">jg24246</name>
    <name evidence="4" type="ORF">PAEG_LOCUS109</name>
</gene>
<feature type="region of interest" description="Disordered" evidence="1">
    <location>
        <begin position="18"/>
        <end position="41"/>
    </location>
</feature>
<evidence type="ECO:0000259" key="3">
    <source>
        <dbReference type="Pfam" id="PF13843"/>
    </source>
</evidence>
<reference evidence="4" key="1">
    <citation type="submission" date="2022-03" db="EMBL/GenBank/DDBJ databases">
        <authorList>
            <person name="Lindestad O."/>
        </authorList>
    </citation>
    <scope>NUCLEOTIDE SEQUENCE</scope>
</reference>